<dbReference type="EMBL" id="POTY01000001">
    <property type="protein sequence ID" value="PZG24424.1"/>
    <property type="molecule type" value="Genomic_DNA"/>
</dbReference>
<dbReference type="Pfam" id="PF13649">
    <property type="entry name" value="Methyltransf_25"/>
    <property type="match status" value="1"/>
</dbReference>
<dbReference type="CDD" id="cd02440">
    <property type="entry name" value="AdoMet_MTases"/>
    <property type="match status" value="1"/>
</dbReference>
<dbReference type="AlphaFoldDB" id="A0A2W2GCC1"/>
<evidence type="ECO:0000259" key="2">
    <source>
        <dbReference type="Pfam" id="PF13649"/>
    </source>
</evidence>
<dbReference type="RefSeq" id="WP_111211709.1">
    <property type="nucleotide sequence ID" value="NZ_POTY01000001.1"/>
</dbReference>
<keyword evidence="1 3" id="KW-0808">Transferase</keyword>
<keyword evidence="4" id="KW-1185">Reference proteome</keyword>
<dbReference type="InterPro" id="IPR029063">
    <property type="entry name" value="SAM-dependent_MTases_sf"/>
</dbReference>
<dbReference type="GO" id="GO:0032259">
    <property type="term" value="P:methylation"/>
    <property type="evidence" value="ECO:0007669"/>
    <property type="project" value="UniProtKB-KW"/>
</dbReference>
<protein>
    <submittedName>
        <fullName evidence="3">SAM-dependent methyltransferase</fullName>
    </submittedName>
</protein>
<evidence type="ECO:0000313" key="3">
    <source>
        <dbReference type="EMBL" id="PZG24424.1"/>
    </source>
</evidence>
<dbReference type="Proteomes" id="UP000248924">
    <property type="component" value="Unassembled WGS sequence"/>
</dbReference>
<dbReference type="InterPro" id="IPR041698">
    <property type="entry name" value="Methyltransf_25"/>
</dbReference>
<dbReference type="GO" id="GO:0008168">
    <property type="term" value="F:methyltransferase activity"/>
    <property type="evidence" value="ECO:0007669"/>
    <property type="project" value="UniProtKB-KW"/>
</dbReference>
<evidence type="ECO:0000256" key="1">
    <source>
        <dbReference type="ARBA" id="ARBA00022679"/>
    </source>
</evidence>
<name>A0A2W2GCC1_9ACTN</name>
<dbReference type="OrthoDB" id="9786503at2"/>
<feature type="domain" description="Methyltransferase" evidence="2">
    <location>
        <begin position="48"/>
        <end position="141"/>
    </location>
</feature>
<dbReference type="Gene3D" id="3.40.50.150">
    <property type="entry name" value="Vaccinia Virus protein VP39"/>
    <property type="match status" value="1"/>
</dbReference>
<dbReference type="SUPFAM" id="SSF53335">
    <property type="entry name" value="S-adenosyl-L-methionine-dependent methyltransferases"/>
    <property type="match status" value="1"/>
</dbReference>
<proteinExistence type="predicted"/>
<keyword evidence="3" id="KW-0489">Methyltransferase</keyword>
<comment type="caution">
    <text evidence="3">The sequence shown here is derived from an EMBL/GenBank/DDBJ whole genome shotgun (WGS) entry which is preliminary data.</text>
</comment>
<gene>
    <name evidence="3" type="ORF">C1I95_00480</name>
</gene>
<evidence type="ECO:0000313" key="4">
    <source>
        <dbReference type="Proteomes" id="UP000248924"/>
    </source>
</evidence>
<accession>A0A2W2GCC1</accession>
<sequence length="213" mass="23007">MSNETHADHPAFSARWWEQHYQGHPGGQGSPSPQLIAEVTDLPAGTALDAGCGHGADAVWLAGQGWEVTAVDVSSTVVNNAEEFAARQEPDIAPRISWVVADLTAWEPAQQFDLVVSQYVHPDMPFSQFVARLARAVAPGGTLLVVGHDHADRHSAEHAPQKASIGLEAVTGSLTDELWDVAVAESRTRQVEHGSTQMRLHDLVVKAHRKPSR</sequence>
<reference evidence="3 4" key="1">
    <citation type="submission" date="2018-01" db="EMBL/GenBank/DDBJ databases">
        <title>Draft genome sequence of Jishengella sp. NA12.</title>
        <authorList>
            <person name="Sahin N."/>
            <person name="Ay H."/>
            <person name="Saygin H."/>
        </authorList>
    </citation>
    <scope>NUCLEOTIDE SEQUENCE [LARGE SCALE GENOMIC DNA]</scope>
    <source>
        <strain evidence="3 4">NA12</strain>
    </source>
</reference>
<organism evidence="3 4">
    <name type="scientific">Micromonospora craterilacus</name>
    <dbReference type="NCBI Taxonomy" id="1655439"/>
    <lineage>
        <taxon>Bacteria</taxon>
        <taxon>Bacillati</taxon>
        <taxon>Actinomycetota</taxon>
        <taxon>Actinomycetes</taxon>
        <taxon>Micromonosporales</taxon>
        <taxon>Micromonosporaceae</taxon>
        <taxon>Micromonospora</taxon>
    </lineage>
</organism>
<dbReference type="PANTHER" id="PTHR43861">
    <property type="entry name" value="TRANS-ACONITATE 2-METHYLTRANSFERASE-RELATED"/>
    <property type="match status" value="1"/>
</dbReference>